<protein>
    <recommendedName>
        <fullName evidence="1">WYL domain-containing protein</fullName>
    </recommendedName>
</protein>
<dbReference type="InterPro" id="IPR051534">
    <property type="entry name" value="CBASS_pafABC_assoc_protein"/>
</dbReference>
<dbReference type="eggNOG" id="COG2378">
    <property type="taxonomic scope" value="Bacteria"/>
</dbReference>
<dbReference type="PROSITE" id="PS52050">
    <property type="entry name" value="WYL"/>
    <property type="match status" value="1"/>
</dbReference>
<dbReference type="PANTHER" id="PTHR34580">
    <property type="match status" value="1"/>
</dbReference>
<dbReference type="PANTHER" id="PTHR34580:SF1">
    <property type="entry name" value="PROTEIN PAFC"/>
    <property type="match status" value="1"/>
</dbReference>
<evidence type="ECO:0000313" key="2">
    <source>
        <dbReference type="EMBL" id="EHO62525.1"/>
    </source>
</evidence>
<dbReference type="Proteomes" id="UP000003277">
    <property type="component" value="Unassembled WGS sequence"/>
</dbReference>
<comment type="caution">
    <text evidence="2">The sequence shown here is derived from an EMBL/GenBank/DDBJ whole genome shotgun (WGS) entry which is preliminary data.</text>
</comment>
<accession>H1D212</accession>
<dbReference type="Gene3D" id="1.10.10.10">
    <property type="entry name" value="Winged helix-like DNA-binding domain superfamily/Winged helix DNA-binding domain"/>
    <property type="match status" value="1"/>
</dbReference>
<dbReference type="OrthoDB" id="86031at2"/>
<dbReference type="HOGENOM" id="CLU_073597_0_0_9"/>
<sequence length="308" mass="35872">MAEGENKGQRLLGIYHRLSRGELISKEVLAREYGVTEKSIQRDIDDIRSYLAGDRDEGAADICYDRQAKGYRLVEEESRCLTRKEILAMAKILLESRAFAKEELHTILDKLIEACPREGRKVVKDMIRNETFCYVPPRHGKKLLDALWDISLFIKNREIIRFSYKRQDGAEKEHTAKPVALLFSEFYFYLVAYKEEETEFPTIFRVDRIETMEKTGDHFQVPYQDRFKDGEFRKRVQFMYPGVLRRVTFTYSGPSVEAVLDRLPTARILSHKDGIYTLTAEAYGKGLDMWLGSQGKWVKVLQSEEVTL</sequence>
<dbReference type="RefSeq" id="WP_008860144.1">
    <property type="nucleotide sequence ID" value="NZ_JH591188.1"/>
</dbReference>
<dbReference type="InterPro" id="IPR036388">
    <property type="entry name" value="WH-like_DNA-bd_sf"/>
</dbReference>
<dbReference type="EMBL" id="ADLT01000052">
    <property type="protein sequence ID" value="EHO62525.1"/>
    <property type="molecule type" value="Genomic_DNA"/>
</dbReference>
<dbReference type="Pfam" id="PF13280">
    <property type="entry name" value="WYL"/>
    <property type="match status" value="1"/>
</dbReference>
<proteinExistence type="predicted"/>
<name>H1D212_9FIRM</name>
<dbReference type="InterPro" id="IPR026881">
    <property type="entry name" value="WYL_dom"/>
</dbReference>
<dbReference type="PATRIC" id="fig|742743.3.peg.1684"/>
<organism evidence="2 3">
    <name type="scientific">Dialister succinatiphilus YIT 11850</name>
    <dbReference type="NCBI Taxonomy" id="742743"/>
    <lineage>
        <taxon>Bacteria</taxon>
        <taxon>Bacillati</taxon>
        <taxon>Bacillota</taxon>
        <taxon>Negativicutes</taxon>
        <taxon>Veillonellales</taxon>
        <taxon>Veillonellaceae</taxon>
        <taxon>Dialister</taxon>
    </lineage>
</organism>
<feature type="domain" description="WYL" evidence="1">
    <location>
        <begin position="154"/>
        <end position="213"/>
    </location>
</feature>
<keyword evidence="3" id="KW-1185">Reference proteome</keyword>
<reference evidence="2 3" key="1">
    <citation type="submission" date="2011-11" db="EMBL/GenBank/DDBJ databases">
        <title>The Genome Sequence of Dialister succinatiphilus YIT 11850.</title>
        <authorList>
            <consortium name="The Broad Institute Genome Sequencing Platform"/>
            <person name="Earl A."/>
            <person name="Ward D."/>
            <person name="Feldgarden M."/>
            <person name="Gevers D."/>
            <person name="Morotomi M."/>
            <person name="Young S.K."/>
            <person name="Zeng Q."/>
            <person name="Gargeya S."/>
            <person name="Fitzgerald M."/>
            <person name="Haas B."/>
            <person name="Abouelleil A."/>
            <person name="Alvarado L."/>
            <person name="Arachchi H.M."/>
            <person name="Berlin A."/>
            <person name="Brown A."/>
            <person name="Chapman S.B."/>
            <person name="Dunbar C."/>
            <person name="Gearin G."/>
            <person name="Goldberg J."/>
            <person name="Griggs A."/>
            <person name="Gujja S."/>
            <person name="Heiman D."/>
            <person name="Howarth C."/>
            <person name="Lui A."/>
            <person name="MacDonald P.J.P."/>
            <person name="Montmayeur A."/>
            <person name="Murphy C."/>
            <person name="Neiman D."/>
            <person name="Pearson M."/>
            <person name="Priest M."/>
            <person name="Roberts A."/>
            <person name="Saif S."/>
            <person name="Shea T."/>
            <person name="Sisk P."/>
            <person name="Stolte C."/>
            <person name="Sykes S."/>
            <person name="Wortman J."/>
            <person name="Nusbaum C."/>
            <person name="Birren B."/>
        </authorList>
    </citation>
    <scope>NUCLEOTIDE SEQUENCE [LARGE SCALE GENOMIC DNA]</scope>
    <source>
        <strain evidence="2 3">YIT 11850</strain>
    </source>
</reference>
<dbReference type="AlphaFoldDB" id="H1D212"/>
<gene>
    <name evidence="2" type="ORF">HMPREF9453_01650</name>
</gene>
<evidence type="ECO:0000259" key="1">
    <source>
        <dbReference type="Pfam" id="PF13280"/>
    </source>
</evidence>
<dbReference type="STRING" id="742743.HMPREF9453_01650"/>
<evidence type="ECO:0000313" key="3">
    <source>
        <dbReference type="Proteomes" id="UP000003277"/>
    </source>
</evidence>